<keyword evidence="1" id="KW-1133">Transmembrane helix</keyword>
<evidence type="ECO:0000313" key="4">
    <source>
        <dbReference type="Proteomes" id="UP000237073"/>
    </source>
</evidence>
<dbReference type="RefSeq" id="WP_097569635.1">
    <property type="nucleotide sequence ID" value="NZ_PQGD01000012.1"/>
</dbReference>
<evidence type="ECO:0000313" key="2">
    <source>
        <dbReference type="EMBL" id="POP44697.1"/>
    </source>
</evidence>
<dbReference type="AlphaFoldDB" id="A0A2P5GMQ7"/>
<evidence type="ECO:0000313" key="5">
    <source>
        <dbReference type="Proteomes" id="UP000247005"/>
    </source>
</evidence>
<accession>A0A2P5GMQ7</accession>
<comment type="caution">
    <text evidence="3">The sequence shown here is derived from an EMBL/GenBank/DDBJ whole genome shotgun (WGS) entry which is preliminary data.</text>
</comment>
<keyword evidence="4" id="KW-1185">Reference proteome</keyword>
<dbReference type="OrthoDB" id="7069148at2"/>
<name>A0A2P5GMQ7_9ENTR</name>
<feature type="transmembrane region" description="Helical" evidence="1">
    <location>
        <begin position="12"/>
        <end position="32"/>
    </location>
</feature>
<reference evidence="4 5" key="1">
    <citation type="submission" date="2018-01" db="EMBL/GenBank/DDBJ databases">
        <title>Superficieibacter electus gen. nov., sp. nov., an extended-spectrum beta-lactamase possessing member of the Enterobacteriaceae family, isolated from intensive care unit surfaces.</title>
        <authorList>
            <person name="Potter R.F."/>
            <person name="D'Souza A.W."/>
        </authorList>
    </citation>
    <scope>NUCLEOTIDE SEQUENCE [LARGE SCALE GENOMIC DNA]</scope>
    <source>
        <strain evidence="3 5">BP-1</strain>
        <strain evidence="2 4">BP-2</strain>
    </source>
</reference>
<dbReference type="Proteomes" id="UP000247005">
    <property type="component" value="Unassembled WGS sequence"/>
</dbReference>
<dbReference type="EMBL" id="PQGD01000012">
    <property type="protein sequence ID" value="POP47414.1"/>
    <property type="molecule type" value="Genomic_DNA"/>
</dbReference>
<evidence type="ECO:0000256" key="1">
    <source>
        <dbReference type="SAM" id="Phobius"/>
    </source>
</evidence>
<keyword evidence="1" id="KW-0812">Transmembrane</keyword>
<proteinExistence type="predicted"/>
<organism evidence="3 5">
    <name type="scientific">Superficieibacter electus</name>
    <dbReference type="NCBI Taxonomy" id="2022662"/>
    <lineage>
        <taxon>Bacteria</taxon>
        <taxon>Pseudomonadati</taxon>
        <taxon>Pseudomonadota</taxon>
        <taxon>Gammaproteobacteria</taxon>
        <taxon>Enterobacterales</taxon>
        <taxon>Enterobacteriaceae</taxon>
        <taxon>Superficieibacter</taxon>
    </lineage>
</organism>
<dbReference type="EMBL" id="PQGE01000009">
    <property type="protein sequence ID" value="POP44697.1"/>
    <property type="molecule type" value="Genomic_DNA"/>
</dbReference>
<dbReference type="Proteomes" id="UP000237073">
    <property type="component" value="Unassembled WGS sequence"/>
</dbReference>
<gene>
    <name evidence="3" type="ORF">CHU32_15545</name>
    <name evidence="2" type="ORF">CHU33_12220</name>
</gene>
<sequence length="63" mass="7036">MTWLHNNAEWVFSGIGVYVISLVVLIITALVFRKKIKAGVQKVAKVFVFGWGNTTNINQDDGK</sequence>
<evidence type="ECO:0000313" key="3">
    <source>
        <dbReference type="EMBL" id="POP47414.1"/>
    </source>
</evidence>
<protein>
    <submittedName>
        <fullName evidence="3">Uncharacterized protein</fullName>
    </submittedName>
</protein>
<keyword evidence="1" id="KW-0472">Membrane</keyword>